<evidence type="ECO:0000256" key="2">
    <source>
        <dbReference type="SAM" id="MobiDB-lite"/>
    </source>
</evidence>
<reference evidence="4" key="1">
    <citation type="submission" date="2015-02" db="EMBL/GenBank/DDBJ databases">
        <title>Genome sequencing for Strongylocentrotus purpuratus.</title>
        <authorList>
            <person name="Murali S."/>
            <person name="Liu Y."/>
            <person name="Vee V."/>
            <person name="English A."/>
            <person name="Wang M."/>
            <person name="Skinner E."/>
            <person name="Han Y."/>
            <person name="Muzny D.M."/>
            <person name="Worley K.C."/>
            <person name="Gibbs R.A."/>
        </authorList>
    </citation>
    <scope>NUCLEOTIDE SEQUENCE</scope>
</reference>
<dbReference type="OMA" id="IRGDICS"/>
<dbReference type="Proteomes" id="UP000007110">
    <property type="component" value="Unassembled WGS sequence"/>
</dbReference>
<feature type="region of interest" description="Disordered" evidence="2">
    <location>
        <begin position="1"/>
        <end position="62"/>
    </location>
</feature>
<feature type="compositionally biased region" description="Polar residues" evidence="2">
    <location>
        <begin position="11"/>
        <end position="21"/>
    </location>
</feature>
<protein>
    <submittedName>
        <fullName evidence="3">Uncharacterized protein</fullName>
    </submittedName>
</protein>
<keyword evidence="4" id="KW-1185">Reference proteome</keyword>
<dbReference type="PANTHER" id="PTHR15907">
    <property type="entry name" value="DUF614 FAMILY PROTEIN-RELATED"/>
    <property type="match status" value="1"/>
</dbReference>
<dbReference type="NCBIfam" id="TIGR01571">
    <property type="entry name" value="A_thal_Cys_rich"/>
    <property type="match status" value="1"/>
</dbReference>
<sequence length="240" mass="26087">MQARGGRFNNYRINNNKSNGQFDRCETYNPPTRHDTRNGLTVTHQPYPASHINPNSSVSYTTSDQATLIEDQLTASGSHPGSPGRPGRGGVGGRRGGGSRIGSRRGIHKNKQPEIRPWNSNLLACCDDPEICITGLACCPCLASRLSERLGENPLACCLPFGCVALRVKLRTQHHIQGDICSDYGVTCCCGCPLSLCQMWRELDYIEKKNNPGSSANGSHGNQGNNTSTSSRSFLDMLTF</sequence>
<evidence type="ECO:0000313" key="4">
    <source>
        <dbReference type="Proteomes" id="UP000007110"/>
    </source>
</evidence>
<accession>A0A7M7PUW0</accession>
<dbReference type="RefSeq" id="XP_030855633.1">
    <property type="nucleotide sequence ID" value="XM_030999773.1"/>
</dbReference>
<name>A0A7M7PUW0_STRPU</name>
<dbReference type="EnsemblMetazoa" id="XM_030999773">
    <property type="protein sequence ID" value="XP_030855633"/>
    <property type="gene ID" value="LOC100889887"/>
</dbReference>
<evidence type="ECO:0000313" key="3">
    <source>
        <dbReference type="EnsemblMetazoa" id="XP_030855633"/>
    </source>
</evidence>
<evidence type="ECO:0000256" key="1">
    <source>
        <dbReference type="ARBA" id="ARBA00009024"/>
    </source>
</evidence>
<comment type="similarity">
    <text evidence="1">Belongs to the cornifelin family.</text>
</comment>
<dbReference type="InterPro" id="IPR006461">
    <property type="entry name" value="PLAC_motif_containing"/>
</dbReference>
<dbReference type="GeneID" id="100889887"/>
<dbReference type="Pfam" id="PF04749">
    <property type="entry name" value="PLAC8"/>
    <property type="match status" value="1"/>
</dbReference>
<feature type="region of interest" description="Disordered" evidence="2">
    <location>
        <begin position="74"/>
        <end position="113"/>
    </location>
</feature>
<dbReference type="OrthoDB" id="1045822at2759"/>
<organism evidence="3 4">
    <name type="scientific">Strongylocentrotus purpuratus</name>
    <name type="common">Purple sea urchin</name>
    <dbReference type="NCBI Taxonomy" id="7668"/>
    <lineage>
        <taxon>Eukaryota</taxon>
        <taxon>Metazoa</taxon>
        <taxon>Echinodermata</taxon>
        <taxon>Eleutherozoa</taxon>
        <taxon>Echinozoa</taxon>
        <taxon>Echinoidea</taxon>
        <taxon>Euechinoidea</taxon>
        <taxon>Echinacea</taxon>
        <taxon>Camarodonta</taxon>
        <taxon>Echinidea</taxon>
        <taxon>Strongylocentrotidae</taxon>
        <taxon>Strongylocentrotus</taxon>
    </lineage>
</organism>
<feature type="compositionally biased region" description="Polar residues" evidence="2">
    <location>
        <begin position="52"/>
        <end position="62"/>
    </location>
</feature>
<reference evidence="3" key="2">
    <citation type="submission" date="2021-01" db="UniProtKB">
        <authorList>
            <consortium name="EnsemblMetazoa"/>
        </authorList>
    </citation>
    <scope>IDENTIFICATION</scope>
</reference>
<dbReference type="AlphaFoldDB" id="A0A7M7PUW0"/>
<feature type="compositionally biased region" description="Gly residues" evidence="2">
    <location>
        <begin position="84"/>
        <end position="100"/>
    </location>
</feature>
<dbReference type="InParanoid" id="A0A7M7PUW0"/>
<proteinExistence type="inferred from homology"/>